<proteinExistence type="predicted"/>
<dbReference type="RefSeq" id="WP_378260431.1">
    <property type="nucleotide sequence ID" value="NZ_JBHUKR010000003.1"/>
</dbReference>
<comment type="caution">
    <text evidence="1">The sequence shown here is derived from an EMBL/GenBank/DDBJ whole genome shotgun (WGS) entry which is preliminary data.</text>
</comment>
<reference evidence="2" key="1">
    <citation type="journal article" date="2019" name="Int. J. Syst. Evol. Microbiol.">
        <title>The Global Catalogue of Microorganisms (GCM) 10K type strain sequencing project: providing services to taxonomists for standard genome sequencing and annotation.</title>
        <authorList>
            <consortium name="The Broad Institute Genomics Platform"/>
            <consortium name="The Broad Institute Genome Sequencing Center for Infectious Disease"/>
            <person name="Wu L."/>
            <person name="Ma J."/>
        </authorList>
    </citation>
    <scope>NUCLEOTIDE SEQUENCE [LARGE SCALE GENOMIC DNA]</scope>
    <source>
        <strain evidence="2">CGMCC 4.7645</strain>
    </source>
</reference>
<evidence type="ECO:0000313" key="1">
    <source>
        <dbReference type="EMBL" id="MFD2415014.1"/>
    </source>
</evidence>
<evidence type="ECO:0008006" key="3">
    <source>
        <dbReference type="Google" id="ProtNLM"/>
    </source>
</evidence>
<keyword evidence="2" id="KW-1185">Reference proteome</keyword>
<name>A0ABW5FJ34_9PSEU</name>
<dbReference type="Proteomes" id="UP001597417">
    <property type="component" value="Unassembled WGS sequence"/>
</dbReference>
<organism evidence="1 2">
    <name type="scientific">Amycolatopsis pigmentata</name>
    <dbReference type="NCBI Taxonomy" id="450801"/>
    <lineage>
        <taxon>Bacteria</taxon>
        <taxon>Bacillati</taxon>
        <taxon>Actinomycetota</taxon>
        <taxon>Actinomycetes</taxon>
        <taxon>Pseudonocardiales</taxon>
        <taxon>Pseudonocardiaceae</taxon>
        <taxon>Amycolatopsis</taxon>
    </lineage>
</organism>
<evidence type="ECO:0000313" key="2">
    <source>
        <dbReference type="Proteomes" id="UP001597417"/>
    </source>
</evidence>
<dbReference type="EMBL" id="JBHUKR010000003">
    <property type="protein sequence ID" value="MFD2415014.1"/>
    <property type="molecule type" value="Genomic_DNA"/>
</dbReference>
<sequence length="198" mass="20385">MKIATAATTVFIATTILIGATSQAVVNIVFGGSARTSCGRDGTGAATTVAGYGPDQLANAATIVAVGEQLNVPEQGWVVAIATAMQESGLRNLADGDRDSLGLFQQRPSQGWGTPTEVMNPAYAATKFYQRLLTIDGWQQASINDAAQAVQRSGFPAAYARHEQAARAVVAAAVGSGKPRAIPEDLEQSVSTCSQASG</sequence>
<gene>
    <name evidence="1" type="ORF">ACFSXZ_01610</name>
</gene>
<protein>
    <recommendedName>
        <fullName evidence="3">Peptidase M23</fullName>
    </recommendedName>
</protein>
<accession>A0ABW5FJ34</accession>